<reference evidence="3 4" key="1">
    <citation type="journal article" date="2012" name="PLoS ONE">
        <title>Sequence and analysis of the genome of the pathogenic yeast Candida orthopsilosis.</title>
        <authorList>
            <person name="Riccombeni A."/>
            <person name="Vidanes G."/>
            <person name="Proux-Wera E."/>
            <person name="Wolfe K.H."/>
            <person name="Butler G."/>
        </authorList>
    </citation>
    <scope>NUCLEOTIDE SEQUENCE [LARGE SCALE GENOMIC DNA]</scope>
    <source>
        <strain evidence="3 4">Co 90-125</strain>
    </source>
</reference>
<keyword evidence="2" id="KW-1133">Transmembrane helix</keyword>
<feature type="compositionally biased region" description="Basic and acidic residues" evidence="1">
    <location>
        <begin position="7"/>
        <end position="26"/>
    </location>
</feature>
<accession>H8WYM9</accession>
<keyword evidence="2" id="KW-0812">Transmembrane</keyword>
<evidence type="ECO:0000313" key="4">
    <source>
        <dbReference type="Proteomes" id="UP000005018"/>
    </source>
</evidence>
<evidence type="ECO:0000313" key="3">
    <source>
        <dbReference type="EMBL" id="CCG21344.1"/>
    </source>
</evidence>
<evidence type="ECO:0000256" key="1">
    <source>
        <dbReference type="SAM" id="MobiDB-lite"/>
    </source>
</evidence>
<gene>
    <name evidence="3" type="ORF">CORT_0A09590</name>
</gene>
<dbReference type="EMBL" id="HE681719">
    <property type="protein sequence ID" value="CCG21344.1"/>
    <property type="molecule type" value="Genomic_DNA"/>
</dbReference>
<evidence type="ECO:0000256" key="2">
    <source>
        <dbReference type="SAM" id="Phobius"/>
    </source>
</evidence>
<dbReference type="Proteomes" id="UP000005018">
    <property type="component" value="Chromosome 1"/>
</dbReference>
<protein>
    <submittedName>
        <fullName evidence="3">Snu71 protein</fullName>
    </submittedName>
</protein>
<dbReference type="AlphaFoldDB" id="H8WYM9"/>
<dbReference type="HOGENOM" id="CLU_1602470_0_0_1"/>
<proteinExistence type="predicted"/>
<keyword evidence="2" id="KW-0472">Membrane</keyword>
<feature type="transmembrane region" description="Helical" evidence="2">
    <location>
        <begin position="115"/>
        <end position="134"/>
    </location>
</feature>
<dbReference type="GeneID" id="14537685"/>
<sequence length="169" mass="19808">MSQFEAASEKKYNSNETFSGDKLEKQEFDENAVIESKELSSSKEQQSKAPIKHQPGIVNILHPNSIWRDRINTAFFITFFFIAEERFFYLMIFMSVPTMMEQFLCTWRLQTRNPLISNTLTFVLIAGIVVKLVLVSFRTVQLILTIPWCEFYEKNQDVSNTLRKLVVDY</sequence>
<dbReference type="KEGG" id="cot:CORT_0A09590"/>
<feature type="region of interest" description="Disordered" evidence="1">
    <location>
        <begin position="1"/>
        <end position="26"/>
    </location>
</feature>
<dbReference type="RefSeq" id="XP_003866783.1">
    <property type="nucleotide sequence ID" value="XM_003866735.1"/>
</dbReference>
<keyword evidence="4" id="KW-1185">Reference proteome</keyword>
<organism evidence="3 4">
    <name type="scientific">Candida orthopsilosis (strain 90-125)</name>
    <name type="common">Yeast</name>
    <dbReference type="NCBI Taxonomy" id="1136231"/>
    <lineage>
        <taxon>Eukaryota</taxon>
        <taxon>Fungi</taxon>
        <taxon>Dikarya</taxon>
        <taxon>Ascomycota</taxon>
        <taxon>Saccharomycotina</taxon>
        <taxon>Pichiomycetes</taxon>
        <taxon>Debaryomycetaceae</taxon>
        <taxon>Candida/Lodderomyces clade</taxon>
        <taxon>Candida</taxon>
    </lineage>
</organism>
<name>H8WYM9_CANO9</name>
<feature type="transmembrane region" description="Helical" evidence="2">
    <location>
        <begin position="74"/>
        <end position="95"/>
    </location>
</feature>